<proteinExistence type="predicted"/>
<gene>
    <name evidence="3" type="ORF">E4M00_11425</name>
</gene>
<dbReference type="Proteomes" id="UP000298127">
    <property type="component" value="Unassembled WGS sequence"/>
</dbReference>
<evidence type="ECO:0000313" key="4">
    <source>
        <dbReference type="Proteomes" id="UP000298127"/>
    </source>
</evidence>
<name>A0A4Y9QVW3_9MICO</name>
<dbReference type="AlphaFoldDB" id="A0A4Y9QVW3"/>
<protein>
    <submittedName>
        <fullName evidence="3">Uncharacterized protein</fullName>
    </submittedName>
</protein>
<keyword evidence="2" id="KW-1133">Transmembrane helix</keyword>
<feature type="compositionally biased region" description="Low complexity" evidence="1">
    <location>
        <begin position="156"/>
        <end position="167"/>
    </location>
</feature>
<dbReference type="RefSeq" id="WP_135120664.1">
    <property type="nucleotide sequence ID" value="NZ_SPQZ01000004.1"/>
</dbReference>
<accession>A0A4Y9QVW3</accession>
<feature type="region of interest" description="Disordered" evidence="1">
    <location>
        <begin position="1"/>
        <end position="27"/>
    </location>
</feature>
<feature type="compositionally biased region" description="Acidic residues" evidence="1">
    <location>
        <begin position="79"/>
        <end position="89"/>
    </location>
</feature>
<organism evidence="3 4">
    <name type="scientific">Orlajensenia leifsoniae</name>
    <dbReference type="NCBI Taxonomy" id="2561933"/>
    <lineage>
        <taxon>Bacteria</taxon>
        <taxon>Bacillati</taxon>
        <taxon>Actinomycetota</taxon>
        <taxon>Actinomycetes</taxon>
        <taxon>Micrococcales</taxon>
        <taxon>Microbacteriaceae</taxon>
        <taxon>Orlajensenia</taxon>
    </lineage>
</organism>
<evidence type="ECO:0000256" key="2">
    <source>
        <dbReference type="SAM" id="Phobius"/>
    </source>
</evidence>
<keyword evidence="2" id="KW-0472">Membrane</keyword>
<comment type="caution">
    <text evidence="3">The sequence shown here is derived from an EMBL/GenBank/DDBJ whole genome shotgun (WGS) entry which is preliminary data.</text>
</comment>
<feature type="transmembrane region" description="Helical" evidence="2">
    <location>
        <begin position="206"/>
        <end position="231"/>
    </location>
</feature>
<evidence type="ECO:0000256" key="1">
    <source>
        <dbReference type="SAM" id="MobiDB-lite"/>
    </source>
</evidence>
<keyword evidence="2" id="KW-0812">Transmembrane</keyword>
<reference evidence="3 4" key="1">
    <citation type="journal article" date="2018" name="J. Microbiol.">
        <title>Leifsonia flava sp. nov., a novel actinobacterium isolated from the rhizosphere of Aquilegia viridiflora.</title>
        <authorList>
            <person name="Cai Y."/>
            <person name="Tao W.Z."/>
            <person name="Ma Y.J."/>
            <person name="Cheng J."/>
            <person name="Zhang M.Y."/>
            <person name="Zhang Y.X."/>
        </authorList>
    </citation>
    <scope>NUCLEOTIDE SEQUENCE [LARGE SCALE GENOMIC DNA]</scope>
    <source>
        <strain evidence="3 4">SYP-B2174</strain>
    </source>
</reference>
<dbReference type="EMBL" id="SPQZ01000004">
    <property type="protein sequence ID" value="TFV96691.1"/>
    <property type="molecule type" value="Genomic_DNA"/>
</dbReference>
<keyword evidence="4" id="KW-1185">Reference proteome</keyword>
<evidence type="ECO:0000313" key="3">
    <source>
        <dbReference type="EMBL" id="TFV96691.1"/>
    </source>
</evidence>
<feature type="region of interest" description="Disordered" evidence="1">
    <location>
        <begin position="73"/>
        <end position="98"/>
    </location>
</feature>
<feature type="region of interest" description="Disordered" evidence="1">
    <location>
        <begin position="144"/>
        <end position="184"/>
    </location>
</feature>
<sequence>MPESNPQDVPSLPDEDERTVIVDRGDDEDERTVIVDRGDDDDERTVMVDRGDDEDERTVMVDRGDEDERTVIVDRADAEADADADEADDGTAVVDRQHTSVDDGTFVVDRAAHDLEQPLFRPPAPPRDKAPLVRRGRRALRPAPLDPSLVRTALDAPGPGAVAPYGPRSLPEPSAPPAQLAPTASATRVVDGSLPSVEGEARRLSLISVGAVVAASVISVVGLVLLAVLLFG</sequence>